<evidence type="ECO:0000256" key="1">
    <source>
        <dbReference type="ARBA" id="ARBA00004141"/>
    </source>
</evidence>
<evidence type="ECO:0000256" key="5">
    <source>
        <dbReference type="ARBA" id="ARBA00023251"/>
    </source>
</evidence>
<gene>
    <name evidence="9" type="ORF">DFJ64_0373</name>
</gene>
<organism evidence="9 10">
    <name type="scientific">Thermasporomyces composti</name>
    <dbReference type="NCBI Taxonomy" id="696763"/>
    <lineage>
        <taxon>Bacteria</taxon>
        <taxon>Bacillati</taxon>
        <taxon>Actinomycetota</taxon>
        <taxon>Actinomycetes</taxon>
        <taxon>Propionibacteriales</taxon>
        <taxon>Nocardioidaceae</taxon>
        <taxon>Thermasporomyces</taxon>
    </lineage>
</organism>
<proteinExistence type="predicted"/>
<evidence type="ECO:0000313" key="10">
    <source>
        <dbReference type="Proteomes" id="UP000256485"/>
    </source>
</evidence>
<keyword evidence="3 7" id="KW-1133">Transmembrane helix</keyword>
<dbReference type="PIRSF" id="PIRSF006648">
    <property type="entry name" value="DrrB"/>
    <property type="match status" value="1"/>
</dbReference>
<feature type="transmembrane region" description="Helical" evidence="7">
    <location>
        <begin position="161"/>
        <end position="184"/>
    </location>
</feature>
<feature type="region of interest" description="Disordered" evidence="6">
    <location>
        <begin position="1"/>
        <end position="25"/>
    </location>
</feature>
<dbReference type="PANTHER" id="PTHR43229:SF2">
    <property type="entry name" value="NODULATION PROTEIN J"/>
    <property type="match status" value="1"/>
</dbReference>
<dbReference type="Proteomes" id="UP000256485">
    <property type="component" value="Unassembled WGS sequence"/>
</dbReference>
<dbReference type="InterPro" id="IPR013525">
    <property type="entry name" value="ABC2_TM"/>
</dbReference>
<evidence type="ECO:0000313" key="9">
    <source>
        <dbReference type="EMBL" id="REF35004.1"/>
    </source>
</evidence>
<feature type="transmembrane region" description="Helical" evidence="7">
    <location>
        <begin position="53"/>
        <end position="73"/>
    </location>
</feature>
<dbReference type="OrthoDB" id="160207at2"/>
<feature type="transmembrane region" description="Helical" evidence="7">
    <location>
        <begin position="128"/>
        <end position="155"/>
    </location>
</feature>
<reference evidence="9 10" key="1">
    <citation type="submission" date="2018-08" db="EMBL/GenBank/DDBJ databases">
        <title>Sequencing the genomes of 1000 actinobacteria strains.</title>
        <authorList>
            <person name="Klenk H.-P."/>
        </authorList>
    </citation>
    <scope>NUCLEOTIDE SEQUENCE [LARGE SCALE GENOMIC DNA]</scope>
    <source>
        <strain evidence="9 10">DSM 22891</strain>
    </source>
</reference>
<evidence type="ECO:0000256" key="6">
    <source>
        <dbReference type="SAM" id="MobiDB-lite"/>
    </source>
</evidence>
<comment type="subcellular location">
    <subcellularLocation>
        <location evidence="1">Membrane</location>
        <topology evidence="1">Multi-pass membrane protein</topology>
    </subcellularLocation>
</comment>
<dbReference type="InterPro" id="IPR000412">
    <property type="entry name" value="ABC_2_transport"/>
</dbReference>
<dbReference type="PANTHER" id="PTHR43229">
    <property type="entry name" value="NODULATION PROTEIN J"/>
    <property type="match status" value="1"/>
</dbReference>
<dbReference type="AlphaFoldDB" id="A0A3D9VA29"/>
<evidence type="ECO:0000256" key="7">
    <source>
        <dbReference type="SAM" id="Phobius"/>
    </source>
</evidence>
<name>A0A3D9VA29_THECX</name>
<evidence type="ECO:0000259" key="8">
    <source>
        <dbReference type="PROSITE" id="PS51012"/>
    </source>
</evidence>
<dbReference type="RefSeq" id="WP_115848863.1">
    <property type="nucleotide sequence ID" value="NZ_QTUC01000001.1"/>
</dbReference>
<feature type="domain" description="ABC transmembrane type-2" evidence="8">
    <location>
        <begin position="51"/>
        <end position="277"/>
    </location>
</feature>
<keyword evidence="10" id="KW-1185">Reference proteome</keyword>
<comment type="caution">
    <text evidence="9">The sequence shown here is derived from an EMBL/GenBank/DDBJ whole genome shotgun (WGS) entry which is preliminary data.</text>
</comment>
<feature type="transmembrane region" description="Helical" evidence="7">
    <location>
        <begin position="85"/>
        <end position="107"/>
    </location>
</feature>
<evidence type="ECO:0000256" key="2">
    <source>
        <dbReference type="ARBA" id="ARBA00022692"/>
    </source>
</evidence>
<dbReference type="GO" id="GO:0140359">
    <property type="term" value="F:ABC-type transporter activity"/>
    <property type="evidence" value="ECO:0007669"/>
    <property type="project" value="InterPro"/>
</dbReference>
<keyword evidence="5" id="KW-0046">Antibiotic resistance</keyword>
<dbReference type="EMBL" id="QTUC01000001">
    <property type="protein sequence ID" value="REF35004.1"/>
    <property type="molecule type" value="Genomic_DNA"/>
</dbReference>
<feature type="transmembrane region" description="Helical" evidence="7">
    <location>
        <begin position="196"/>
        <end position="215"/>
    </location>
</feature>
<sequence>MTTPRDGFPPGTEDAPTGRGTFTPAPGAAPLVRMVLAQGLLETRLLLRNGEQVLLALVIPLLLLVVGTLAPGIELGGSRRIDVLAPGVLALAVMSTSFTSVAIATGFERRYGVLKRLGASPLPRVGLLAGKLVAVGLVEALQVLVIVTAAALLGWRPHPHAGAVAVAVALVLAGTAAFGALGLLMAGTLRAEATLAAANLVYLLLLVGGATLVPVDAYPAVLQPVIGWLPSGALGEGLRHVLATAVPSMEVAVTSLGVLVAWAVSGSLITARVFQWE</sequence>
<protein>
    <submittedName>
        <fullName evidence="9">ABC-2 type transport system permease protein</fullName>
    </submittedName>
</protein>
<dbReference type="Pfam" id="PF12698">
    <property type="entry name" value="ABC2_membrane_3"/>
    <property type="match status" value="1"/>
</dbReference>
<evidence type="ECO:0000256" key="3">
    <source>
        <dbReference type="ARBA" id="ARBA00022989"/>
    </source>
</evidence>
<dbReference type="GO" id="GO:0046677">
    <property type="term" value="P:response to antibiotic"/>
    <property type="evidence" value="ECO:0007669"/>
    <property type="project" value="UniProtKB-KW"/>
</dbReference>
<keyword evidence="4 7" id="KW-0472">Membrane</keyword>
<dbReference type="PROSITE" id="PS51012">
    <property type="entry name" value="ABC_TM2"/>
    <property type="match status" value="1"/>
</dbReference>
<evidence type="ECO:0000256" key="4">
    <source>
        <dbReference type="ARBA" id="ARBA00023136"/>
    </source>
</evidence>
<accession>A0A3D9VA29</accession>
<dbReference type="InterPro" id="IPR047817">
    <property type="entry name" value="ABC2_TM_bact-type"/>
</dbReference>
<feature type="transmembrane region" description="Helical" evidence="7">
    <location>
        <begin position="251"/>
        <end position="274"/>
    </location>
</feature>
<keyword evidence="2 7" id="KW-0812">Transmembrane</keyword>
<dbReference type="GO" id="GO:0043190">
    <property type="term" value="C:ATP-binding cassette (ABC) transporter complex"/>
    <property type="evidence" value="ECO:0007669"/>
    <property type="project" value="InterPro"/>
</dbReference>
<dbReference type="InterPro" id="IPR051784">
    <property type="entry name" value="Nod_factor_ABC_transporter"/>
</dbReference>